<evidence type="ECO:0000259" key="2">
    <source>
        <dbReference type="Pfam" id="PF00534"/>
    </source>
</evidence>
<evidence type="ECO:0000313" key="4">
    <source>
        <dbReference type="EMBL" id="KKR13548.1"/>
    </source>
</evidence>
<dbReference type="Pfam" id="PF13439">
    <property type="entry name" value="Glyco_transf_4"/>
    <property type="match status" value="1"/>
</dbReference>
<accession>A0A0G0NDG5</accession>
<dbReference type="Proteomes" id="UP000034690">
    <property type="component" value="Unassembled WGS sequence"/>
</dbReference>
<sequence>MKIVFSNYDDIKNPFYGGGGAYAIHEIARRFSKKGHKVVVITGKYKGSKDVFVEKVKYKRIGFSWTGPKLSQLIYHLILPIFVKITNFDIWIESFTPPHSTSFLPLFTKKNVVGLVHMLASEDMRRKYKLPFHLVEKIGLRFYKHFIVLNDITEINIRKVNESANIKIIPNGIDIPQYISKKRRTNILFLGRIEINQKGLDLLLKAYKKVDSKKLVKLVIAGGGTESEVESLKSLIIKFGLKNNVEYVGKVIGRKKNNLFNKALFMVIPSRYETFSIVSLEAAAWGLPIICFDIEGLRWLPKNCALKIKPFSVDLFAKEMERLESDSRLRESLGNSARVYVRRYSWNDIFRKYEKFITQLV</sequence>
<feature type="domain" description="Glycosyl transferase family 1" evidence="2">
    <location>
        <begin position="179"/>
        <end position="338"/>
    </location>
</feature>
<evidence type="ECO:0000313" key="5">
    <source>
        <dbReference type="Proteomes" id="UP000034690"/>
    </source>
</evidence>
<dbReference type="CDD" id="cd03801">
    <property type="entry name" value="GT4_PimA-like"/>
    <property type="match status" value="1"/>
</dbReference>
<protein>
    <recommendedName>
        <fullName evidence="6">Glycosyltransferase</fullName>
    </recommendedName>
</protein>
<dbReference type="PANTHER" id="PTHR46401">
    <property type="entry name" value="GLYCOSYLTRANSFERASE WBBK-RELATED"/>
    <property type="match status" value="1"/>
</dbReference>
<feature type="domain" description="Glycosyltransferase subfamily 4-like N-terminal" evidence="3">
    <location>
        <begin position="18"/>
        <end position="175"/>
    </location>
</feature>
<keyword evidence="1" id="KW-0808">Transferase</keyword>
<dbReference type="Pfam" id="PF00534">
    <property type="entry name" value="Glycos_transf_1"/>
    <property type="match status" value="1"/>
</dbReference>
<dbReference type="EMBL" id="LBWQ01000014">
    <property type="protein sequence ID" value="KKR13548.1"/>
    <property type="molecule type" value="Genomic_DNA"/>
</dbReference>
<dbReference type="Gene3D" id="3.40.50.2000">
    <property type="entry name" value="Glycogen Phosphorylase B"/>
    <property type="match status" value="2"/>
</dbReference>
<dbReference type="SUPFAM" id="SSF53756">
    <property type="entry name" value="UDP-Glycosyltransferase/glycogen phosphorylase"/>
    <property type="match status" value="1"/>
</dbReference>
<reference evidence="4 5" key="1">
    <citation type="journal article" date="2015" name="Nature">
        <title>rRNA introns, odd ribosomes, and small enigmatic genomes across a large radiation of phyla.</title>
        <authorList>
            <person name="Brown C.T."/>
            <person name="Hug L.A."/>
            <person name="Thomas B.C."/>
            <person name="Sharon I."/>
            <person name="Castelle C.J."/>
            <person name="Singh A."/>
            <person name="Wilkins M.J."/>
            <person name="Williams K.H."/>
            <person name="Banfield J.F."/>
        </authorList>
    </citation>
    <scope>NUCLEOTIDE SEQUENCE [LARGE SCALE GENOMIC DNA]</scope>
</reference>
<evidence type="ECO:0008006" key="6">
    <source>
        <dbReference type="Google" id="ProtNLM"/>
    </source>
</evidence>
<dbReference type="InterPro" id="IPR028098">
    <property type="entry name" value="Glyco_trans_4-like_N"/>
</dbReference>
<name>A0A0G0NDG5_9BACT</name>
<dbReference type="PANTHER" id="PTHR46401:SF2">
    <property type="entry name" value="GLYCOSYLTRANSFERASE WBBK-RELATED"/>
    <property type="match status" value="1"/>
</dbReference>
<dbReference type="AlphaFoldDB" id="A0A0G0NDG5"/>
<dbReference type="InterPro" id="IPR001296">
    <property type="entry name" value="Glyco_trans_1"/>
</dbReference>
<evidence type="ECO:0000256" key="1">
    <source>
        <dbReference type="ARBA" id="ARBA00022679"/>
    </source>
</evidence>
<proteinExistence type="predicted"/>
<gene>
    <name evidence="4" type="ORF">UT40_C0014G0004</name>
</gene>
<dbReference type="GO" id="GO:0016757">
    <property type="term" value="F:glycosyltransferase activity"/>
    <property type="evidence" value="ECO:0007669"/>
    <property type="project" value="InterPro"/>
</dbReference>
<comment type="caution">
    <text evidence="4">The sequence shown here is derived from an EMBL/GenBank/DDBJ whole genome shotgun (WGS) entry which is preliminary data.</text>
</comment>
<organism evidence="4 5">
    <name type="scientific">Candidatus Woesebacteria bacterium GW2011_GWA1_39_21b</name>
    <dbReference type="NCBI Taxonomy" id="1618551"/>
    <lineage>
        <taxon>Bacteria</taxon>
        <taxon>Candidatus Woeseibacteriota</taxon>
    </lineage>
</organism>
<evidence type="ECO:0000259" key="3">
    <source>
        <dbReference type="Pfam" id="PF13439"/>
    </source>
</evidence>